<dbReference type="STRING" id="888050.HMPREF9004_0842"/>
<dbReference type="Proteomes" id="UP000013015">
    <property type="component" value="Unassembled WGS sequence"/>
</dbReference>
<dbReference type="EMBL" id="AQHZ01000015">
    <property type="protein sequence ID" value="ENO18273.1"/>
    <property type="molecule type" value="Genomic_DNA"/>
</dbReference>
<evidence type="ECO:0000256" key="1">
    <source>
        <dbReference type="ARBA" id="ARBA00006739"/>
    </source>
</evidence>
<keyword evidence="5" id="KW-1185">Reference proteome</keyword>
<comment type="caution">
    <text evidence="4">The sequence shown here is derived from an EMBL/GenBank/DDBJ whole genome shotgun (WGS) entry which is preliminary data.</text>
</comment>
<feature type="domain" description="Glycosyltransferase 2-like" evidence="3">
    <location>
        <begin position="17"/>
        <end position="147"/>
    </location>
</feature>
<dbReference type="AlphaFoldDB" id="N6XAV6"/>
<comment type="similarity">
    <text evidence="1">Belongs to the glycosyltransferase 2 family.</text>
</comment>
<proteinExistence type="inferred from homology"/>
<dbReference type="InterPro" id="IPR050256">
    <property type="entry name" value="Glycosyltransferase_2"/>
</dbReference>
<dbReference type="Pfam" id="PF00535">
    <property type="entry name" value="Glycos_transf_2"/>
    <property type="match status" value="1"/>
</dbReference>
<dbReference type="PANTHER" id="PTHR48090">
    <property type="entry name" value="UNDECAPRENYL-PHOSPHATE 4-DEOXY-4-FORMAMIDO-L-ARABINOSE TRANSFERASE-RELATED"/>
    <property type="match status" value="1"/>
</dbReference>
<protein>
    <submittedName>
        <fullName evidence="4">Glycosyltransferase</fullName>
    </submittedName>
</protein>
<dbReference type="PANTHER" id="PTHR48090:SF7">
    <property type="entry name" value="RFBJ PROTEIN"/>
    <property type="match status" value="1"/>
</dbReference>
<feature type="region of interest" description="Disordered" evidence="2">
    <location>
        <begin position="253"/>
        <end position="278"/>
    </location>
</feature>
<organism evidence="4 5">
    <name type="scientific">Schaalia cardiffensis F0333</name>
    <dbReference type="NCBI Taxonomy" id="888050"/>
    <lineage>
        <taxon>Bacteria</taxon>
        <taxon>Bacillati</taxon>
        <taxon>Actinomycetota</taxon>
        <taxon>Actinomycetes</taxon>
        <taxon>Actinomycetales</taxon>
        <taxon>Actinomycetaceae</taxon>
        <taxon>Schaalia</taxon>
    </lineage>
</organism>
<evidence type="ECO:0000259" key="3">
    <source>
        <dbReference type="Pfam" id="PF00535"/>
    </source>
</evidence>
<dbReference type="PATRIC" id="fig|888050.3.peg.797"/>
<gene>
    <name evidence="4" type="ORF">HMPREF9004_0842</name>
</gene>
<dbReference type="SUPFAM" id="SSF53448">
    <property type="entry name" value="Nucleotide-diphospho-sugar transferases"/>
    <property type="match status" value="1"/>
</dbReference>
<reference evidence="4 5" key="1">
    <citation type="submission" date="2013-03" db="EMBL/GenBank/DDBJ databases">
        <title>Reference genome for the Human Microbiome Project.</title>
        <authorList>
            <person name="Aqrawi P."/>
            <person name="Ayvaz T."/>
            <person name="Bess C."/>
            <person name="Blankenburg K."/>
            <person name="Coyle M."/>
            <person name="Deng J."/>
            <person name="Forbes L."/>
            <person name="Fowler G."/>
            <person name="Francisco L."/>
            <person name="Fu Q."/>
            <person name="Gibbs R."/>
            <person name="Gross S."/>
            <person name="Gubbala S."/>
            <person name="Hale W."/>
            <person name="Hemphill L."/>
            <person name="Highlander S."/>
            <person name="Hirani K."/>
            <person name="Jackson L."/>
            <person name="Jakkamsetti A."/>
            <person name="Javaid M."/>
            <person name="Jayaseelan J.C."/>
            <person name="Jiang H."/>
            <person name="Joshi V."/>
            <person name="Korchina V."/>
            <person name="Kovar C."/>
            <person name="Lara F."/>
            <person name="Lee S."/>
            <person name="Liu Y."/>
            <person name="Mata R."/>
            <person name="Mathew T."/>
            <person name="Munidasa M."/>
            <person name="Muzny D."/>
            <person name="Nazareth L."/>
            <person name="Ngo R."/>
            <person name="Nguyen L."/>
            <person name="Nguyen N."/>
            <person name="Okwuonu G."/>
            <person name="Ongeri F."/>
            <person name="Palculict T."/>
            <person name="Patil S."/>
            <person name="Petrosino J."/>
            <person name="Pham C."/>
            <person name="Pham P."/>
            <person name="Pu L.-L."/>
            <person name="Qin X."/>
            <person name="Qu J."/>
            <person name="Reid J."/>
            <person name="Ross M."/>
            <person name="Ruth R."/>
            <person name="Saada N."/>
            <person name="San Lucas F."/>
            <person name="Santibanez J."/>
            <person name="Shang Y."/>
            <person name="Simmons D."/>
            <person name="Song X.-Z."/>
            <person name="Tang L.-Y."/>
            <person name="Thornton R."/>
            <person name="Warren J."/>
            <person name="Weissenberger G."/>
            <person name="Wilczek-Boney K."/>
            <person name="Worley K."/>
            <person name="Youmans B."/>
            <person name="Zhang J."/>
            <person name="Zhang L."/>
            <person name="Zhao Z."/>
            <person name="Zhou C."/>
            <person name="Zhu D."/>
            <person name="Zhu Y."/>
        </authorList>
    </citation>
    <scope>NUCLEOTIDE SEQUENCE [LARGE SCALE GENOMIC DNA]</scope>
    <source>
        <strain evidence="4 5">F0333</strain>
    </source>
</reference>
<dbReference type="InterPro" id="IPR001173">
    <property type="entry name" value="Glyco_trans_2-like"/>
</dbReference>
<evidence type="ECO:0000313" key="5">
    <source>
        <dbReference type="Proteomes" id="UP000013015"/>
    </source>
</evidence>
<keyword evidence="4" id="KW-0808">Transferase</keyword>
<dbReference type="OrthoDB" id="9810303at2"/>
<accession>N6XAV6</accession>
<name>N6XAV6_9ACTO</name>
<dbReference type="Gene3D" id="3.90.550.10">
    <property type="entry name" value="Spore Coat Polysaccharide Biosynthesis Protein SpsA, Chain A"/>
    <property type="match status" value="1"/>
</dbReference>
<evidence type="ECO:0000256" key="2">
    <source>
        <dbReference type="SAM" id="MobiDB-lite"/>
    </source>
</evidence>
<dbReference type="RefSeq" id="WP_005962595.1">
    <property type="nucleotide sequence ID" value="NZ_CP040505.1"/>
</dbReference>
<dbReference type="InterPro" id="IPR029044">
    <property type="entry name" value="Nucleotide-diphossugar_trans"/>
</dbReference>
<dbReference type="GO" id="GO:0016740">
    <property type="term" value="F:transferase activity"/>
    <property type="evidence" value="ECO:0007669"/>
    <property type="project" value="UniProtKB-KW"/>
</dbReference>
<dbReference type="HOGENOM" id="CLU_033536_6_0_11"/>
<evidence type="ECO:0000313" key="4">
    <source>
        <dbReference type="EMBL" id="ENO18273.1"/>
    </source>
</evidence>
<dbReference type="eggNOG" id="COG1215">
    <property type="taxonomic scope" value="Bacteria"/>
</dbReference>
<sequence>MNLLGSADPHAPQRVAAIIPAHNVGRDIAPTIRACRAIPGVDLLIVVDDGSDDNTGSYARAAGAVVVRHSVERGRASAIETGVKVAAMRDHADWPPRLLLILSADLGESAVEASALVEAVMTGEADLACAAPASTEQHSGRSHAKNMARARIRRSTGWEPVCPLSLVRCATREAIQASMPFMKGYGLEIAMTIDVLVAGLSVVEIPCHFEHSGADKSLGELKPSLRFADAALASARLTVRRVRLPGAHRLRHTTPQGIGIPFPRPARDRTAEEAQAQA</sequence>